<evidence type="ECO:0000259" key="8">
    <source>
        <dbReference type="Pfam" id="PF00482"/>
    </source>
</evidence>
<dbReference type="GO" id="GO:0005886">
    <property type="term" value="C:plasma membrane"/>
    <property type="evidence" value="ECO:0007669"/>
    <property type="project" value="UniProtKB-SubCell"/>
</dbReference>
<comment type="subcellular location">
    <subcellularLocation>
        <location evidence="1">Cell membrane</location>
        <topology evidence="1">Multi-pass membrane protein</topology>
    </subcellularLocation>
</comment>
<feature type="domain" description="Type II secretion system protein GspF" evidence="8">
    <location>
        <begin position="25"/>
        <end position="128"/>
    </location>
</feature>
<sequence length="340" mass="37517">MMSDSFPFSNPASSSAPAPLPIWIGIRSAAEEMPWGQERTDLLQIAERLQHGSAPLHTATKMSARRTALAATLQSALESGRFAQVMEEYLRTSRNLRRLRWSFWLSLIYPFAMLILATIVLAVFLLLVSQQMKNILIGFGVELPALTVFMITVSDFLGAYWVAGLCLLAGLAALPFCLHWLPGKEFRTRVLRSIPLVGSASKNAAAAEFCARLAVLIDARLPLPRALEMLSMSLRDALMRTASRHMAERVNAGTDAAIAAEEEQDLPPQLVSPFRWTQSPDAFADGLRVQSELFATQARLRADQLRFFIEPLTFLVVGCAGGLVIISFFMPLIKLLNDLA</sequence>
<dbReference type="EMBL" id="FOQD01000005">
    <property type="protein sequence ID" value="SFI09760.1"/>
    <property type="molecule type" value="Genomic_DNA"/>
</dbReference>
<evidence type="ECO:0000256" key="2">
    <source>
        <dbReference type="ARBA" id="ARBA00005745"/>
    </source>
</evidence>
<comment type="similarity">
    <text evidence="2">Belongs to the GSP F family.</text>
</comment>
<accession>A0A1I3FEZ2</accession>
<keyword evidence="3" id="KW-1003">Cell membrane</keyword>
<feature type="transmembrane region" description="Helical" evidence="7">
    <location>
        <begin position="307"/>
        <end position="333"/>
    </location>
</feature>
<evidence type="ECO:0000256" key="7">
    <source>
        <dbReference type="SAM" id="Phobius"/>
    </source>
</evidence>
<dbReference type="InterPro" id="IPR003004">
    <property type="entry name" value="GspF/PilC"/>
</dbReference>
<dbReference type="Pfam" id="PF00482">
    <property type="entry name" value="T2SSF"/>
    <property type="match status" value="2"/>
</dbReference>
<dbReference type="RefSeq" id="WP_092049181.1">
    <property type="nucleotide sequence ID" value="NZ_FOQD01000005.1"/>
</dbReference>
<keyword evidence="5 7" id="KW-1133">Transmembrane helix</keyword>
<dbReference type="AlphaFoldDB" id="A0A1I3FEZ2"/>
<feature type="transmembrane region" description="Helical" evidence="7">
    <location>
        <begin position="103"/>
        <end position="128"/>
    </location>
</feature>
<proteinExistence type="inferred from homology"/>
<dbReference type="Proteomes" id="UP000199518">
    <property type="component" value="Unassembled WGS sequence"/>
</dbReference>
<evidence type="ECO:0000256" key="6">
    <source>
        <dbReference type="ARBA" id="ARBA00023136"/>
    </source>
</evidence>
<dbReference type="PANTHER" id="PTHR30012">
    <property type="entry name" value="GENERAL SECRETION PATHWAY PROTEIN"/>
    <property type="match status" value="1"/>
</dbReference>
<keyword evidence="10" id="KW-1185">Reference proteome</keyword>
<evidence type="ECO:0000256" key="4">
    <source>
        <dbReference type="ARBA" id="ARBA00022692"/>
    </source>
</evidence>
<feature type="domain" description="Type II secretion system protein GspF" evidence="8">
    <location>
        <begin position="209"/>
        <end position="331"/>
    </location>
</feature>
<dbReference type="PANTHER" id="PTHR30012:SF0">
    <property type="entry name" value="TYPE II SECRETION SYSTEM PROTEIN F-RELATED"/>
    <property type="match status" value="1"/>
</dbReference>
<dbReference type="OrthoDB" id="242349at2"/>
<keyword evidence="4 7" id="KW-0812">Transmembrane</keyword>
<gene>
    <name evidence="9" type="ORF">SAMN05421753_105215</name>
</gene>
<evidence type="ECO:0000256" key="3">
    <source>
        <dbReference type="ARBA" id="ARBA00022475"/>
    </source>
</evidence>
<dbReference type="InterPro" id="IPR042094">
    <property type="entry name" value="T2SS_GspF_sf"/>
</dbReference>
<keyword evidence="6 7" id="KW-0472">Membrane</keyword>
<feature type="transmembrane region" description="Helical" evidence="7">
    <location>
        <begin position="135"/>
        <end position="153"/>
    </location>
</feature>
<dbReference type="Gene3D" id="1.20.81.30">
    <property type="entry name" value="Type II secretion system (T2SS), domain F"/>
    <property type="match status" value="1"/>
</dbReference>
<name>A0A1I3FEZ2_9PLAN</name>
<evidence type="ECO:0000313" key="10">
    <source>
        <dbReference type="Proteomes" id="UP000199518"/>
    </source>
</evidence>
<evidence type="ECO:0000256" key="1">
    <source>
        <dbReference type="ARBA" id="ARBA00004651"/>
    </source>
</evidence>
<evidence type="ECO:0000256" key="5">
    <source>
        <dbReference type="ARBA" id="ARBA00022989"/>
    </source>
</evidence>
<dbReference type="InterPro" id="IPR018076">
    <property type="entry name" value="T2SS_GspF_dom"/>
</dbReference>
<protein>
    <submittedName>
        <fullName evidence="9">Type II secretory pathway, component PulF</fullName>
    </submittedName>
</protein>
<reference evidence="10" key="1">
    <citation type="submission" date="2016-10" db="EMBL/GenBank/DDBJ databases">
        <authorList>
            <person name="Varghese N."/>
            <person name="Submissions S."/>
        </authorList>
    </citation>
    <scope>NUCLEOTIDE SEQUENCE [LARGE SCALE GENOMIC DNA]</scope>
    <source>
        <strain evidence="10">DSM 26348</strain>
    </source>
</reference>
<evidence type="ECO:0000313" key="9">
    <source>
        <dbReference type="EMBL" id="SFI09760.1"/>
    </source>
</evidence>
<organism evidence="9 10">
    <name type="scientific">Planctomicrobium piriforme</name>
    <dbReference type="NCBI Taxonomy" id="1576369"/>
    <lineage>
        <taxon>Bacteria</taxon>
        <taxon>Pseudomonadati</taxon>
        <taxon>Planctomycetota</taxon>
        <taxon>Planctomycetia</taxon>
        <taxon>Planctomycetales</taxon>
        <taxon>Planctomycetaceae</taxon>
        <taxon>Planctomicrobium</taxon>
    </lineage>
</organism>
<feature type="transmembrane region" description="Helical" evidence="7">
    <location>
        <begin position="159"/>
        <end position="181"/>
    </location>
</feature>
<dbReference type="STRING" id="1576369.SAMN05421753_105215"/>